<accession>A0A9P6GAV7</accession>
<gene>
    <name evidence="1" type="ORF">PMIN01_10807</name>
</gene>
<organism evidence="1 2">
    <name type="scientific">Paraphaeosphaeria minitans</name>
    <dbReference type="NCBI Taxonomy" id="565426"/>
    <lineage>
        <taxon>Eukaryota</taxon>
        <taxon>Fungi</taxon>
        <taxon>Dikarya</taxon>
        <taxon>Ascomycota</taxon>
        <taxon>Pezizomycotina</taxon>
        <taxon>Dothideomycetes</taxon>
        <taxon>Pleosporomycetidae</taxon>
        <taxon>Pleosporales</taxon>
        <taxon>Massarineae</taxon>
        <taxon>Didymosphaeriaceae</taxon>
        <taxon>Paraphaeosphaeria</taxon>
    </lineage>
</organism>
<protein>
    <submittedName>
        <fullName evidence="1">Uncharacterized protein</fullName>
    </submittedName>
</protein>
<reference evidence="1" key="1">
    <citation type="journal article" date="2020" name="Mol. Plant Microbe Interact.">
        <title>Genome Sequence of the Biocontrol Agent Coniothyrium minitans strain Conio (IMI 134523).</title>
        <authorList>
            <person name="Patel D."/>
            <person name="Shittu T.A."/>
            <person name="Baroncelli R."/>
            <person name="Muthumeenakshi S."/>
            <person name="Osborne T.H."/>
            <person name="Janganan T.K."/>
            <person name="Sreenivasaprasad S."/>
        </authorList>
    </citation>
    <scope>NUCLEOTIDE SEQUENCE</scope>
    <source>
        <strain evidence="1">Conio</strain>
    </source>
</reference>
<evidence type="ECO:0000313" key="2">
    <source>
        <dbReference type="Proteomes" id="UP000756921"/>
    </source>
</evidence>
<dbReference type="Proteomes" id="UP000756921">
    <property type="component" value="Unassembled WGS sequence"/>
</dbReference>
<keyword evidence="2" id="KW-1185">Reference proteome</keyword>
<dbReference type="EMBL" id="WJXW01000013">
    <property type="protein sequence ID" value="KAF9730849.1"/>
    <property type="molecule type" value="Genomic_DNA"/>
</dbReference>
<proteinExistence type="predicted"/>
<comment type="caution">
    <text evidence="1">The sequence shown here is derived from an EMBL/GenBank/DDBJ whole genome shotgun (WGS) entry which is preliminary data.</text>
</comment>
<name>A0A9P6GAV7_9PLEO</name>
<sequence length="376" mass="42217">MPRTQRTGSIMLNEISPYPGYLPANPYDATVSVPEITDKGEFFPTKDCADDDPAIPELRRLPMKAIDDMTRGPKESLPASPVDAHEETFLNEESGSKSLLKASVPDLIITASTLVSGKKREDVSTSAKSLHLTEDVQRGTKQILSTRQERPNVPQLIQGKVAQEQSPAHPELHHVQARAARFIRHNSGLGPGSTSDLPVHFYQCYKHPVPLTASLEDAVQVLRVAQQQQYFELEGHFWSSAQLIGEIFGMLDSHDFSPFTSAVRYARSPFANGEPWCDIEVHTKKISREKLDAMGRILLRELDLDYIRMAPVGRAVPLVVYQAIEYTQHPSQRQIDWSMEDVETLVERLGVSHELCTDACFISVGFLLRRWCILEM</sequence>
<evidence type="ECO:0000313" key="1">
    <source>
        <dbReference type="EMBL" id="KAF9730849.1"/>
    </source>
</evidence>
<dbReference type="AlphaFoldDB" id="A0A9P6GAV7"/>